<feature type="transmembrane region" description="Helical" evidence="6">
    <location>
        <begin position="91"/>
        <end position="109"/>
    </location>
</feature>
<evidence type="ECO:0000256" key="6">
    <source>
        <dbReference type="SAM" id="Phobius"/>
    </source>
</evidence>
<evidence type="ECO:0000256" key="2">
    <source>
        <dbReference type="ARBA" id="ARBA00006948"/>
    </source>
</evidence>
<dbReference type="Pfam" id="PF04819">
    <property type="entry name" value="DUF716"/>
    <property type="match status" value="1"/>
</dbReference>
<keyword evidence="3 6" id="KW-0812">Transmembrane</keyword>
<evidence type="ECO:0000313" key="7">
    <source>
        <dbReference type="EMBL" id="KAH6829798.1"/>
    </source>
</evidence>
<proteinExistence type="inferred from homology"/>
<evidence type="ECO:0000256" key="1">
    <source>
        <dbReference type="ARBA" id="ARBA00004141"/>
    </source>
</evidence>
<feature type="transmembrane region" description="Helical" evidence="6">
    <location>
        <begin position="121"/>
        <end position="139"/>
    </location>
</feature>
<dbReference type="PANTHER" id="PTHR46285">
    <property type="entry name" value="PROTEINASE INHIBITOR I4, SERPIN (DUF716)-RELATED"/>
    <property type="match status" value="1"/>
</dbReference>
<evidence type="ECO:0000256" key="3">
    <source>
        <dbReference type="ARBA" id="ARBA00022692"/>
    </source>
</evidence>
<evidence type="ECO:0000313" key="8">
    <source>
        <dbReference type="Proteomes" id="UP001190926"/>
    </source>
</evidence>
<dbReference type="GO" id="GO:0016020">
    <property type="term" value="C:membrane"/>
    <property type="evidence" value="ECO:0007669"/>
    <property type="project" value="UniProtKB-SubCell"/>
</dbReference>
<gene>
    <name evidence="7" type="ORF">C2S53_010755</name>
</gene>
<feature type="transmembrane region" description="Helical" evidence="6">
    <location>
        <begin position="240"/>
        <end position="258"/>
    </location>
</feature>
<feature type="transmembrane region" description="Helical" evidence="6">
    <location>
        <begin position="52"/>
        <end position="71"/>
    </location>
</feature>
<evidence type="ECO:0000256" key="4">
    <source>
        <dbReference type="ARBA" id="ARBA00022989"/>
    </source>
</evidence>
<protein>
    <submittedName>
        <fullName evidence="7">Proteinase inhibitor I4</fullName>
    </submittedName>
</protein>
<name>A0AAD4J9P8_PERFH</name>
<dbReference type="PANTHER" id="PTHR46285:SF3">
    <property type="entry name" value="PROTEINASE INHIBITOR I4, SERPIN (DUF716)"/>
    <property type="match status" value="1"/>
</dbReference>
<comment type="caution">
    <text evidence="7">The sequence shown here is derived from an EMBL/GenBank/DDBJ whole genome shotgun (WGS) entry which is preliminary data.</text>
</comment>
<organism evidence="7 8">
    <name type="scientific">Perilla frutescens var. hirtella</name>
    <name type="common">Perilla citriodora</name>
    <name type="synonym">Perilla setoyensis</name>
    <dbReference type="NCBI Taxonomy" id="608512"/>
    <lineage>
        <taxon>Eukaryota</taxon>
        <taxon>Viridiplantae</taxon>
        <taxon>Streptophyta</taxon>
        <taxon>Embryophyta</taxon>
        <taxon>Tracheophyta</taxon>
        <taxon>Spermatophyta</taxon>
        <taxon>Magnoliopsida</taxon>
        <taxon>eudicotyledons</taxon>
        <taxon>Gunneridae</taxon>
        <taxon>Pentapetalae</taxon>
        <taxon>asterids</taxon>
        <taxon>lamiids</taxon>
        <taxon>Lamiales</taxon>
        <taxon>Lamiaceae</taxon>
        <taxon>Nepetoideae</taxon>
        <taxon>Elsholtzieae</taxon>
        <taxon>Perilla</taxon>
    </lineage>
</organism>
<keyword evidence="4 6" id="KW-1133">Transmembrane helix</keyword>
<reference evidence="7 8" key="1">
    <citation type="journal article" date="2021" name="Nat. Commun.">
        <title>Incipient diploidization of the medicinal plant Perilla within 10,000 years.</title>
        <authorList>
            <person name="Zhang Y."/>
            <person name="Shen Q."/>
            <person name="Leng L."/>
            <person name="Zhang D."/>
            <person name="Chen S."/>
            <person name="Shi Y."/>
            <person name="Ning Z."/>
            <person name="Chen S."/>
        </authorList>
    </citation>
    <scope>NUCLEOTIDE SEQUENCE [LARGE SCALE GENOMIC DNA]</scope>
    <source>
        <strain evidence="8">cv. PC099</strain>
    </source>
</reference>
<accession>A0AAD4J9P8</accession>
<comment type="subcellular location">
    <subcellularLocation>
        <location evidence="1">Membrane</location>
        <topology evidence="1">Multi-pass membrane protein</topology>
    </subcellularLocation>
</comment>
<feature type="transmembrane region" description="Helical" evidence="6">
    <location>
        <begin position="151"/>
        <end position="171"/>
    </location>
</feature>
<feature type="transmembrane region" description="Helical" evidence="6">
    <location>
        <begin position="183"/>
        <end position="202"/>
    </location>
</feature>
<dbReference type="Proteomes" id="UP001190926">
    <property type="component" value="Unassembled WGS sequence"/>
</dbReference>
<keyword evidence="8" id="KW-1185">Reference proteome</keyword>
<dbReference type="InterPro" id="IPR006904">
    <property type="entry name" value="DUF716"/>
</dbReference>
<dbReference type="EMBL" id="SDAM02000104">
    <property type="protein sequence ID" value="KAH6829798.1"/>
    <property type="molecule type" value="Genomic_DNA"/>
</dbReference>
<sequence>MGSFGGHIAPGLAFCIIGLWHLFNHTKLHTTNPKSYTSQPWFPISKFKHLELYFIIAASAASISMELFIMPLRHHPFAADGSLPSNHLHNLEHATISLTFLTYAALAVVLDKAAPPARTTLTHLLAVAALAQELLLFRLHSTDHAGLEGRYHWLLQLVVFASLATGVLSIHHSRSFLLSFARSLSVFAQGVWLVVVGCMLYTPRLIPNGCALAVEDGHYVILCGGGEAAERAKSLASILFSYYVVGVSVFGVLVYLFVAKLYSKDHVEYHYIDAAHDDDIDVGSDY</sequence>
<keyword evidence="5 6" id="KW-0472">Membrane</keyword>
<comment type="similarity">
    <text evidence="2">Belongs to the TMEM45 family.</text>
</comment>
<evidence type="ECO:0000256" key="5">
    <source>
        <dbReference type="ARBA" id="ARBA00023136"/>
    </source>
</evidence>
<feature type="transmembrane region" description="Helical" evidence="6">
    <location>
        <begin position="6"/>
        <end position="23"/>
    </location>
</feature>
<dbReference type="AlphaFoldDB" id="A0AAD4J9P8"/>